<reference evidence="13" key="1">
    <citation type="submission" date="2021-06" db="EMBL/GenBank/DDBJ databases">
        <authorList>
            <person name="Kallberg Y."/>
            <person name="Tangrot J."/>
            <person name="Rosling A."/>
        </authorList>
    </citation>
    <scope>NUCLEOTIDE SEQUENCE</scope>
    <source>
        <strain evidence="13">IA702</strain>
    </source>
</reference>
<feature type="compositionally biased region" description="Low complexity" evidence="11">
    <location>
        <begin position="457"/>
        <end position="469"/>
    </location>
</feature>
<keyword evidence="4 10" id="KW-0863">Zinc-finger</keyword>
<dbReference type="PROSITE" id="PS50157">
    <property type="entry name" value="ZINC_FINGER_C2H2_2"/>
    <property type="match status" value="2"/>
</dbReference>
<comment type="similarity">
    <text evidence="9">Belongs to the STE12 transcription factor family.</text>
</comment>
<accession>A0A9N9FQ24</accession>
<evidence type="ECO:0000256" key="7">
    <source>
        <dbReference type="ARBA" id="ARBA00023163"/>
    </source>
</evidence>
<evidence type="ECO:0000256" key="5">
    <source>
        <dbReference type="ARBA" id="ARBA00022833"/>
    </source>
</evidence>
<dbReference type="FunFam" id="3.30.160.60:FF:000390">
    <property type="entry name" value="Transcription factor stea"/>
    <property type="match status" value="1"/>
</dbReference>
<dbReference type="AlphaFoldDB" id="A0A9N9FQ24"/>
<name>A0A9N9FQ24_9GLOM</name>
<comment type="subcellular location">
    <subcellularLocation>
        <location evidence="1">Nucleus</location>
    </subcellularLocation>
</comment>
<keyword evidence="14" id="KW-1185">Reference proteome</keyword>
<evidence type="ECO:0000313" key="14">
    <source>
        <dbReference type="Proteomes" id="UP000789572"/>
    </source>
</evidence>
<evidence type="ECO:0000256" key="2">
    <source>
        <dbReference type="ARBA" id="ARBA00022723"/>
    </source>
</evidence>
<feature type="domain" description="C2H2-type" evidence="12">
    <location>
        <begin position="398"/>
        <end position="427"/>
    </location>
</feature>
<dbReference type="InterPro" id="IPR036236">
    <property type="entry name" value="Znf_C2H2_sf"/>
</dbReference>
<protein>
    <submittedName>
        <fullName evidence="13">11381_t:CDS:1</fullName>
    </submittedName>
</protein>
<dbReference type="GO" id="GO:0003700">
    <property type="term" value="F:DNA-binding transcription factor activity"/>
    <property type="evidence" value="ECO:0007669"/>
    <property type="project" value="InterPro"/>
</dbReference>
<evidence type="ECO:0000256" key="3">
    <source>
        <dbReference type="ARBA" id="ARBA00022737"/>
    </source>
</evidence>
<dbReference type="OrthoDB" id="1095242at2759"/>
<dbReference type="InterPro" id="IPR003120">
    <property type="entry name" value="Ste12"/>
</dbReference>
<keyword evidence="7" id="KW-0804">Transcription</keyword>
<keyword evidence="5" id="KW-0862">Zinc</keyword>
<dbReference type="Pfam" id="PF00096">
    <property type="entry name" value="zf-C2H2"/>
    <property type="match status" value="2"/>
</dbReference>
<dbReference type="GO" id="GO:1990526">
    <property type="term" value="C:Ste12p-Dig1p-Dig2p complex"/>
    <property type="evidence" value="ECO:0007669"/>
    <property type="project" value="TreeGrafter"/>
</dbReference>
<keyword evidence="3" id="KW-0677">Repeat</keyword>
<dbReference type="PROSITE" id="PS00028">
    <property type="entry name" value="ZINC_FINGER_C2H2_1"/>
    <property type="match status" value="2"/>
</dbReference>
<dbReference type="GO" id="GO:1990527">
    <property type="term" value="C:Tec1p-Ste12p-Dig1p complex"/>
    <property type="evidence" value="ECO:0007669"/>
    <property type="project" value="TreeGrafter"/>
</dbReference>
<keyword evidence="2" id="KW-0479">Metal-binding</keyword>
<evidence type="ECO:0000256" key="6">
    <source>
        <dbReference type="ARBA" id="ARBA00023015"/>
    </source>
</evidence>
<gene>
    <name evidence="13" type="ORF">POCULU_LOCUS4896</name>
</gene>
<dbReference type="EMBL" id="CAJVPJ010000679">
    <property type="protein sequence ID" value="CAG8548433.1"/>
    <property type="molecule type" value="Genomic_DNA"/>
</dbReference>
<dbReference type="GO" id="GO:0008270">
    <property type="term" value="F:zinc ion binding"/>
    <property type="evidence" value="ECO:0007669"/>
    <property type="project" value="UniProtKB-KW"/>
</dbReference>
<evidence type="ECO:0000256" key="4">
    <source>
        <dbReference type="ARBA" id="ARBA00022771"/>
    </source>
</evidence>
<dbReference type="InterPro" id="IPR052127">
    <property type="entry name" value="STE12_transcription_factor"/>
</dbReference>
<comment type="caution">
    <text evidence="13">The sequence shown here is derived from an EMBL/GenBank/DDBJ whole genome shotgun (WGS) entry which is preliminary data.</text>
</comment>
<dbReference type="PANTHER" id="PTHR47427">
    <property type="entry name" value="PROTEIN STE12"/>
    <property type="match status" value="1"/>
</dbReference>
<proteinExistence type="inferred from homology"/>
<dbReference type="GO" id="GO:0005634">
    <property type="term" value="C:nucleus"/>
    <property type="evidence" value="ECO:0007669"/>
    <property type="project" value="UniProtKB-SubCell"/>
</dbReference>
<evidence type="ECO:0000256" key="1">
    <source>
        <dbReference type="ARBA" id="ARBA00004123"/>
    </source>
</evidence>
<dbReference type="Proteomes" id="UP000789572">
    <property type="component" value="Unassembled WGS sequence"/>
</dbReference>
<keyword evidence="6" id="KW-0805">Transcription regulation</keyword>
<evidence type="ECO:0000313" key="13">
    <source>
        <dbReference type="EMBL" id="CAG8548433.1"/>
    </source>
</evidence>
<dbReference type="PANTHER" id="PTHR47427:SF1">
    <property type="entry name" value="PROTEIN STE12"/>
    <property type="match status" value="1"/>
</dbReference>
<keyword evidence="8" id="KW-0539">Nucleus</keyword>
<dbReference type="InterPro" id="IPR013087">
    <property type="entry name" value="Znf_C2H2_type"/>
</dbReference>
<evidence type="ECO:0000256" key="11">
    <source>
        <dbReference type="SAM" id="MobiDB-lite"/>
    </source>
</evidence>
<evidence type="ECO:0000256" key="9">
    <source>
        <dbReference type="ARBA" id="ARBA00024345"/>
    </source>
</evidence>
<dbReference type="FunFam" id="3.30.160.60:FF:000303">
    <property type="entry name" value="Zinc finger protein 41"/>
    <property type="match status" value="1"/>
</dbReference>
<evidence type="ECO:0000256" key="10">
    <source>
        <dbReference type="PROSITE-ProRule" id="PRU00042"/>
    </source>
</evidence>
<organism evidence="13 14">
    <name type="scientific">Paraglomus occultum</name>
    <dbReference type="NCBI Taxonomy" id="144539"/>
    <lineage>
        <taxon>Eukaryota</taxon>
        <taxon>Fungi</taxon>
        <taxon>Fungi incertae sedis</taxon>
        <taxon>Mucoromycota</taxon>
        <taxon>Glomeromycotina</taxon>
        <taxon>Glomeromycetes</taxon>
        <taxon>Paraglomerales</taxon>
        <taxon>Paraglomeraceae</taxon>
        <taxon>Paraglomus</taxon>
    </lineage>
</organism>
<dbReference type="Gene3D" id="3.30.160.60">
    <property type="entry name" value="Classic Zinc Finger"/>
    <property type="match status" value="2"/>
</dbReference>
<dbReference type="GO" id="GO:1990837">
    <property type="term" value="F:sequence-specific double-stranded DNA binding"/>
    <property type="evidence" value="ECO:0007669"/>
    <property type="project" value="UniProtKB-ARBA"/>
</dbReference>
<feature type="domain" description="C2H2-type" evidence="12">
    <location>
        <begin position="428"/>
        <end position="455"/>
    </location>
</feature>
<evidence type="ECO:0000256" key="8">
    <source>
        <dbReference type="ARBA" id="ARBA00023242"/>
    </source>
</evidence>
<sequence>MNAVDGSAPINKTPMEQVDELKYWLATAPGNWDSDTNIRRYLLPTGEHISCVLWNSLFHITGTDIVRSLVFRFQAFGRPVKNIKKFEEGVFSDLRNLKPGLDASLEEPKSEFLEMLYKNNCIRTQKKQKVFYWFSVPHDRLFLDALERDLKREKIGIEPTTVAVAEPAISFSFDSTQSLYDQFTKGMSRESSAPSSPQLPSLVYEPAIQALAPAMMGPQIKSDEQVNVLYSLGEDSVGNVASTQSPLSTFALFQSIPQCDHALGKGHLFSSPDLGYCSMDELQKTSFEIAPTSDYIVTATTWNPSGIDEQYVEGCRSTQDQADSQLSNVSQAIVPSSNYNNNSTASAAANLFGMFSIFEGSPTYKQRRRRASSCAGVNVSQNSPPMRSNTAPYPVKTYTCPLPTCGRLFKRLEHLKRHVRTHTMERPYSCSICGKRFSRSDNLAQHKKTHERGMTNSSPPSDDGTSGSDLGFDDNVVSECFNFETPDMAVTTCVPDGYTVLAPEPTNYSVFNFPNNYMETSAGNGIIV</sequence>
<dbReference type="SMART" id="SM00355">
    <property type="entry name" value="ZnF_C2H2"/>
    <property type="match status" value="2"/>
</dbReference>
<dbReference type="SMART" id="SM00424">
    <property type="entry name" value="STE"/>
    <property type="match status" value="1"/>
</dbReference>
<evidence type="ECO:0000259" key="12">
    <source>
        <dbReference type="PROSITE" id="PS50157"/>
    </source>
</evidence>
<feature type="region of interest" description="Disordered" evidence="11">
    <location>
        <begin position="444"/>
        <end position="469"/>
    </location>
</feature>
<dbReference type="Pfam" id="PF02200">
    <property type="entry name" value="STE"/>
    <property type="match status" value="1"/>
</dbReference>
<dbReference type="SUPFAM" id="SSF57667">
    <property type="entry name" value="beta-beta-alpha zinc fingers"/>
    <property type="match status" value="1"/>
</dbReference>